<evidence type="ECO:0000256" key="1">
    <source>
        <dbReference type="SAM" id="Coils"/>
    </source>
</evidence>
<protein>
    <submittedName>
        <fullName evidence="3">DNA mismatch repair protein MutS</fullName>
    </submittedName>
</protein>
<dbReference type="GO" id="GO:0005739">
    <property type="term" value="C:mitochondrion"/>
    <property type="evidence" value="ECO:0007669"/>
    <property type="project" value="TreeGrafter"/>
</dbReference>
<dbReference type="SUPFAM" id="SSF48334">
    <property type="entry name" value="DNA repair protein MutS, domain III"/>
    <property type="match status" value="1"/>
</dbReference>
<dbReference type="InterPro" id="IPR045076">
    <property type="entry name" value="MutS"/>
</dbReference>
<proteinExistence type="predicted"/>
<keyword evidence="1" id="KW-0175">Coiled coil</keyword>
<dbReference type="GO" id="GO:0005634">
    <property type="term" value="C:nucleus"/>
    <property type="evidence" value="ECO:0007669"/>
    <property type="project" value="TreeGrafter"/>
</dbReference>
<organism evidence="3 4">
    <name type="scientific">Acropora cervicornis</name>
    <name type="common">Staghorn coral</name>
    <dbReference type="NCBI Taxonomy" id="6130"/>
    <lineage>
        <taxon>Eukaryota</taxon>
        <taxon>Metazoa</taxon>
        <taxon>Cnidaria</taxon>
        <taxon>Anthozoa</taxon>
        <taxon>Hexacorallia</taxon>
        <taxon>Scleractinia</taxon>
        <taxon>Astrocoeniina</taxon>
        <taxon>Acroporidae</taxon>
        <taxon>Acropora</taxon>
    </lineage>
</organism>
<dbReference type="InterPro" id="IPR007861">
    <property type="entry name" value="DNA_mismatch_repair_MutS_clamp"/>
</dbReference>
<dbReference type="Proteomes" id="UP001249851">
    <property type="component" value="Unassembled WGS sequence"/>
</dbReference>
<gene>
    <name evidence="3" type="ORF">P5673_021167</name>
</gene>
<evidence type="ECO:0000259" key="2">
    <source>
        <dbReference type="Pfam" id="PF05190"/>
    </source>
</evidence>
<dbReference type="GO" id="GO:0005524">
    <property type="term" value="F:ATP binding"/>
    <property type="evidence" value="ECO:0007669"/>
    <property type="project" value="InterPro"/>
</dbReference>
<dbReference type="PANTHER" id="PTHR11361">
    <property type="entry name" value="DNA MISMATCH REPAIR PROTEIN MUTS FAMILY MEMBER"/>
    <property type="match status" value="1"/>
</dbReference>
<dbReference type="InterPro" id="IPR027417">
    <property type="entry name" value="P-loop_NTPase"/>
</dbReference>
<feature type="domain" description="DNA mismatch repair protein MutS clamp" evidence="2">
    <location>
        <begin position="9"/>
        <end position="75"/>
    </location>
</feature>
<reference evidence="3" key="2">
    <citation type="journal article" date="2023" name="Science">
        <title>Genomic signatures of disease resistance in endangered staghorn corals.</title>
        <authorList>
            <person name="Vollmer S.V."/>
            <person name="Selwyn J.D."/>
            <person name="Despard B.A."/>
            <person name="Roesel C.L."/>
        </authorList>
    </citation>
    <scope>NUCLEOTIDE SEQUENCE</scope>
    <source>
        <strain evidence="3">K2</strain>
    </source>
</reference>
<dbReference type="Gene3D" id="3.40.50.300">
    <property type="entry name" value="P-loop containing nucleotide triphosphate hydrolases"/>
    <property type="match status" value="1"/>
</dbReference>
<dbReference type="GO" id="GO:0043504">
    <property type="term" value="P:mitochondrial DNA repair"/>
    <property type="evidence" value="ECO:0007669"/>
    <property type="project" value="TreeGrafter"/>
</dbReference>
<dbReference type="EMBL" id="JARQWQ010000054">
    <property type="protein sequence ID" value="KAK2556620.1"/>
    <property type="molecule type" value="Genomic_DNA"/>
</dbReference>
<sequence length="178" mass="19917">MLYLLVFRREKLNIPRLVINSHKSFIRVVEIPLTKQAALEGDSDFVLLEATSTKARYSTLKLQELNAKLKSLQEEHEQVQKALSEDLCNQVTSHADNLKELAVSMAELDVATSLALLALQRSYVKPVIGYNKEFSIKGGRHAVVDMLQPNSFVSNDCELGEKTVWIVTGPNMGGEKFN</sequence>
<reference evidence="3" key="1">
    <citation type="journal article" date="2023" name="G3 (Bethesda)">
        <title>Whole genome assembly and annotation of the endangered Caribbean coral Acropora cervicornis.</title>
        <authorList>
            <person name="Selwyn J.D."/>
            <person name="Vollmer S.V."/>
        </authorList>
    </citation>
    <scope>NUCLEOTIDE SEQUENCE</scope>
    <source>
        <strain evidence="3">K2</strain>
    </source>
</reference>
<accession>A0AAD9Q8H1</accession>
<name>A0AAD9Q8H1_ACRCE</name>
<feature type="coiled-coil region" evidence="1">
    <location>
        <begin position="55"/>
        <end position="89"/>
    </location>
</feature>
<dbReference type="GO" id="GO:0030983">
    <property type="term" value="F:mismatched DNA binding"/>
    <property type="evidence" value="ECO:0007669"/>
    <property type="project" value="InterPro"/>
</dbReference>
<dbReference type="AlphaFoldDB" id="A0AAD9Q8H1"/>
<dbReference type="PANTHER" id="PTHR11361:SF34">
    <property type="entry name" value="DNA MISMATCH REPAIR PROTEIN MSH1, MITOCHONDRIAL"/>
    <property type="match status" value="1"/>
</dbReference>
<evidence type="ECO:0000313" key="3">
    <source>
        <dbReference type="EMBL" id="KAK2556620.1"/>
    </source>
</evidence>
<dbReference type="Gene3D" id="1.10.1420.10">
    <property type="match status" value="2"/>
</dbReference>
<keyword evidence="4" id="KW-1185">Reference proteome</keyword>
<dbReference type="Pfam" id="PF05190">
    <property type="entry name" value="MutS_IV"/>
    <property type="match status" value="1"/>
</dbReference>
<comment type="caution">
    <text evidence="3">The sequence shown here is derived from an EMBL/GenBank/DDBJ whole genome shotgun (WGS) entry which is preliminary data.</text>
</comment>
<dbReference type="InterPro" id="IPR036187">
    <property type="entry name" value="DNA_mismatch_repair_MutS_sf"/>
</dbReference>
<evidence type="ECO:0000313" key="4">
    <source>
        <dbReference type="Proteomes" id="UP001249851"/>
    </source>
</evidence>
<dbReference type="GO" id="GO:0140664">
    <property type="term" value="F:ATP-dependent DNA damage sensor activity"/>
    <property type="evidence" value="ECO:0007669"/>
    <property type="project" value="InterPro"/>
</dbReference>
<dbReference type="GO" id="GO:0006298">
    <property type="term" value="P:mismatch repair"/>
    <property type="evidence" value="ECO:0007669"/>
    <property type="project" value="InterPro"/>
</dbReference>